<feature type="non-terminal residue" evidence="2">
    <location>
        <position position="1"/>
    </location>
</feature>
<dbReference type="Gene3D" id="3.30.70.1290">
    <property type="entry name" value="Transposase IS200-like"/>
    <property type="match status" value="1"/>
</dbReference>
<proteinExistence type="predicted"/>
<dbReference type="RefSeq" id="WP_206191851.1">
    <property type="nucleotide sequence ID" value="NZ_RKKB01000004.1"/>
</dbReference>
<dbReference type="GO" id="GO:0003677">
    <property type="term" value="F:DNA binding"/>
    <property type="evidence" value="ECO:0007669"/>
    <property type="project" value="InterPro"/>
</dbReference>
<feature type="domain" description="Transposase IS200-like" evidence="1">
    <location>
        <begin position="2"/>
        <end position="49"/>
    </location>
</feature>
<sequence length="50" mass="5975">QQTNRLIWSRYPNLKKQFWLENTFWSDGYFACSVGNASADTIRKYIQEQA</sequence>
<reference evidence="3" key="1">
    <citation type="submission" date="2018-11" db="EMBL/GenBank/DDBJ databases">
        <title>Shewanella sp. R106.</title>
        <authorList>
            <person name="Hwang Y.J."/>
            <person name="Hwang C.Y."/>
        </authorList>
    </citation>
    <scope>NUCLEOTIDE SEQUENCE [LARGE SCALE GENOMIC DNA]</scope>
    <source>
        <strain evidence="3">R106</strain>
    </source>
</reference>
<dbReference type="InterPro" id="IPR036515">
    <property type="entry name" value="Transposase_17_sf"/>
</dbReference>
<dbReference type="PANTHER" id="PTHR33360">
    <property type="entry name" value="TRANSPOSASE FOR INSERTION SEQUENCE ELEMENT IS200"/>
    <property type="match status" value="1"/>
</dbReference>
<evidence type="ECO:0000313" key="3">
    <source>
        <dbReference type="Proteomes" id="UP000278855"/>
    </source>
</evidence>
<accession>A0A3N4E154</accession>
<dbReference type="Pfam" id="PF01797">
    <property type="entry name" value="Y1_Tnp"/>
    <property type="match status" value="1"/>
</dbReference>
<dbReference type="SUPFAM" id="SSF143422">
    <property type="entry name" value="Transposase IS200-like"/>
    <property type="match status" value="1"/>
</dbReference>
<evidence type="ECO:0000259" key="1">
    <source>
        <dbReference type="Pfam" id="PF01797"/>
    </source>
</evidence>
<protein>
    <submittedName>
        <fullName evidence="2">IS200/IS605 family transposase</fullName>
    </submittedName>
</protein>
<dbReference type="GO" id="GO:0006313">
    <property type="term" value="P:DNA transposition"/>
    <property type="evidence" value="ECO:0007669"/>
    <property type="project" value="InterPro"/>
</dbReference>
<evidence type="ECO:0000313" key="2">
    <source>
        <dbReference type="EMBL" id="RPA31899.1"/>
    </source>
</evidence>
<dbReference type="Proteomes" id="UP000278855">
    <property type="component" value="Unassembled WGS sequence"/>
</dbReference>
<name>A0A3N4E154_9GAMM</name>
<organism evidence="2 3">
    <name type="scientific">Shewanella psychromarinicola</name>
    <dbReference type="NCBI Taxonomy" id="2487742"/>
    <lineage>
        <taxon>Bacteria</taxon>
        <taxon>Pseudomonadati</taxon>
        <taxon>Pseudomonadota</taxon>
        <taxon>Gammaproteobacteria</taxon>
        <taxon>Alteromonadales</taxon>
        <taxon>Shewanellaceae</taxon>
        <taxon>Shewanella</taxon>
    </lineage>
</organism>
<dbReference type="PANTHER" id="PTHR33360:SF2">
    <property type="entry name" value="TRANSPOSASE FOR INSERTION SEQUENCE ELEMENT IS200"/>
    <property type="match status" value="1"/>
</dbReference>
<dbReference type="EMBL" id="RKKB01000004">
    <property type="protein sequence ID" value="RPA31899.1"/>
    <property type="molecule type" value="Genomic_DNA"/>
</dbReference>
<gene>
    <name evidence="2" type="ORF">EGC77_13360</name>
</gene>
<comment type="caution">
    <text evidence="2">The sequence shown here is derived from an EMBL/GenBank/DDBJ whole genome shotgun (WGS) entry which is preliminary data.</text>
</comment>
<dbReference type="InterPro" id="IPR002686">
    <property type="entry name" value="Transposase_17"/>
</dbReference>
<dbReference type="AlphaFoldDB" id="A0A3N4E154"/>
<dbReference type="GO" id="GO:0004803">
    <property type="term" value="F:transposase activity"/>
    <property type="evidence" value="ECO:0007669"/>
    <property type="project" value="InterPro"/>
</dbReference>